<accession>A0ABD3P190</accession>
<feature type="compositionally biased region" description="Basic and acidic residues" evidence="1">
    <location>
        <begin position="1263"/>
        <end position="1275"/>
    </location>
</feature>
<evidence type="ECO:0000313" key="3">
    <source>
        <dbReference type="EMBL" id="KAL3782045.1"/>
    </source>
</evidence>
<protein>
    <recommendedName>
        <fullName evidence="2">Tesmin/TSO1-like CXC domain-containing protein</fullName>
    </recommendedName>
</protein>
<feature type="compositionally biased region" description="Basic and acidic residues" evidence="1">
    <location>
        <begin position="217"/>
        <end position="232"/>
    </location>
</feature>
<keyword evidence="4" id="KW-1185">Reference proteome</keyword>
<feature type="compositionally biased region" description="Acidic residues" evidence="1">
    <location>
        <begin position="1242"/>
        <end position="1251"/>
    </location>
</feature>
<dbReference type="EMBL" id="JALLPJ020000822">
    <property type="protein sequence ID" value="KAL3782045.1"/>
    <property type="molecule type" value="Genomic_DNA"/>
</dbReference>
<comment type="caution">
    <text evidence="3">The sequence shown here is derived from an EMBL/GenBank/DDBJ whole genome shotgun (WGS) entry which is preliminary data.</text>
</comment>
<organism evidence="3 4">
    <name type="scientific">Cyclotella atomus</name>
    <dbReference type="NCBI Taxonomy" id="382360"/>
    <lineage>
        <taxon>Eukaryota</taxon>
        <taxon>Sar</taxon>
        <taxon>Stramenopiles</taxon>
        <taxon>Ochrophyta</taxon>
        <taxon>Bacillariophyta</taxon>
        <taxon>Coscinodiscophyceae</taxon>
        <taxon>Thalassiosirophycidae</taxon>
        <taxon>Stephanodiscales</taxon>
        <taxon>Stephanodiscaceae</taxon>
        <taxon>Cyclotella</taxon>
    </lineage>
</organism>
<feature type="compositionally biased region" description="Basic and acidic residues" evidence="1">
    <location>
        <begin position="7"/>
        <end position="19"/>
    </location>
</feature>
<feature type="region of interest" description="Disordered" evidence="1">
    <location>
        <begin position="1236"/>
        <end position="1275"/>
    </location>
</feature>
<evidence type="ECO:0000313" key="4">
    <source>
        <dbReference type="Proteomes" id="UP001530400"/>
    </source>
</evidence>
<feature type="compositionally biased region" description="Low complexity" evidence="1">
    <location>
        <begin position="266"/>
        <end position="276"/>
    </location>
</feature>
<feature type="compositionally biased region" description="Low complexity" evidence="1">
    <location>
        <begin position="196"/>
        <end position="207"/>
    </location>
</feature>
<dbReference type="Proteomes" id="UP001530400">
    <property type="component" value="Unassembled WGS sequence"/>
</dbReference>
<proteinExistence type="predicted"/>
<reference evidence="3 4" key="1">
    <citation type="submission" date="2024-10" db="EMBL/GenBank/DDBJ databases">
        <title>Updated reference genomes for cyclostephanoid diatoms.</title>
        <authorList>
            <person name="Roberts W.R."/>
            <person name="Alverson A.J."/>
        </authorList>
    </citation>
    <scope>NUCLEOTIDE SEQUENCE [LARGE SCALE GENOMIC DNA]</scope>
    <source>
        <strain evidence="3 4">AJA010-31</strain>
    </source>
</reference>
<name>A0ABD3P190_9STRA</name>
<feature type="compositionally biased region" description="Polar residues" evidence="1">
    <location>
        <begin position="282"/>
        <end position="292"/>
    </location>
</feature>
<dbReference type="InterPro" id="IPR033467">
    <property type="entry name" value="Tesmin/TSO1-like_CXC"/>
</dbReference>
<feature type="compositionally biased region" description="Polar residues" evidence="1">
    <location>
        <begin position="164"/>
        <end position="175"/>
    </location>
</feature>
<sequence>MLALRESAGEAPKRNRESGSELSLTPHSPGNHVNFAGIDSLIVASSQSSESNASSSDASSTSSPVPKRRKAGSCAEARPTPCCSCPRTQTCSLRNNCACLSAGRVCSSCDPATCRKCRNTAERRQVLQRAAEACDREQREREQKAKNKFIKSLGATPSHGTELPPSQSSEITDPDSSGLGASQAEGDSKPQAKQPSTDSSNTSSKTSQDSEETVLPEEPKKTTKQQQREKQGDSNTSSSKGDRASASSSDHPTVGETEGSTNGATESASQQESESANGEGTKPSTRAAFNTPPTGPRCFPRTGAPDAGSIGNCAQYNAEHNYGPHEAGYLVMEDDPKMPKQMRHADVLLCTVYGDTIHRNDGTHLDGGVANDRFWQSRWMRCVSTNLSLWDAPNGKVGKRLITQLANEWAGVRERKWNSERPIVFCAVVLNRKTDIISASSIRKVIESRLDMWDAGCYNELVEEVCIRGKSGIAGGKDHSWKEDGEVSESVAKRYNSMVLDGKIRSAVRFATGRGIGGPLQPTDTCSKAGIPVIEVLRKKHPRIRVPKRIAEVEELEGVTEWQYHDDVAGFDVYPEGTPAALPVNFDADSMLVLSGKVHGSAGPAGGVDANALRSFFTRFGTASESLRTEWAKFSEWLSNESPPYAAYRALNAKREVGLDKQPGTRPLAVGETWMRCVGKGVMMEAGDQAKLACGNVQLCAGLEAGIEASLHAVRDVWENDDFVQPDRARPNDPYVKIAARMEEAGDYSMESFSEEELRSLPEMTAEGVALFDASNGFNELNRYCMLWNVRHRWPKDRRLAFNCYRHYNILIVRKNNGDRAYEIMGEEGLSQGDPLAMVLYGIALMPLAEHLKRTIPEVLTPWYADDSAAAGQAESCAHALLFLQRFGPIYGYYPEPEKSYFICTVEEEAQAKVAFYSYGLKVQFVRGLRYLGGFIGGNVDKLDWVKNKVKGWVDGVKILASVARRFPQTAFAGLTISLQNEWQYVMRTVPGIAALFDPLEKEIRCTFLPSLLGVPSISAEMRQLIANGVKQAGLGIRNPVESADLFFGTSKYACEELVRSMLEGEFNLAVHKSTVRQASTKARKQRIELESKFVSERGGQRGNRERLRMKRAGAAGIWLTCVPSRLHGTELSAEEWRDNARLRYNLNPLSMPSACDGCGAKMTVEHALSCKVGGLVHIRHDDVADEFGHLCELAFSKGRVTHEPLINACETRTERKAREQGEVKAPTMDGIADAAGKLNDEGDDLEDVPPVEDVSADATHSPYKESNENRGDKGVHSFWKRGRTWYF</sequence>
<dbReference type="SMART" id="SM01114">
    <property type="entry name" value="CXC"/>
    <property type="match status" value="1"/>
</dbReference>
<feature type="domain" description="Tesmin/TSO1-like CXC" evidence="2">
    <location>
        <begin position="78"/>
        <end position="123"/>
    </location>
</feature>
<feature type="region of interest" description="Disordered" evidence="1">
    <location>
        <begin position="149"/>
        <end position="303"/>
    </location>
</feature>
<feature type="compositionally biased region" description="Low complexity" evidence="1">
    <location>
        <begin position="44"/>
        <end position="63"/>
    </location>
</feature>
<feature type="region of interest" description="Disordered" evidence="1">
    <location>
        <begin position="1"/>
        <end position="81"/>
    </location>
</feature>
<evidence type="ECO:0000259" key="2">
    <source>
        <dbReference type="SMART" id="SM01114"/>
    </source>
</evidence>
<gene>
    <name evidence="3" type="ORF">ACHAWO_000284</name>
</gene>
<evidence type="ECO:0000256" key="1">
    <source>
        <dbReference type="SAM" id="MobiDB-lite"/>
    </source>
</evidence>